<evidence type="ECO:0000313" key="5">
    <source>
        <dbReference type="Proteomes" id="UP000030752"/>
    </source>
</evidence>
<reference evidence="4 5" key="1">
    <citation type="submission" date="2013-03" db="EMBL/GenBank/DDBJ databases">
        <title>The Genome Sequence of Phialophora europaea CBS 101466.</title>
        <authorList>
            <consortium name="The Broad Institute Genomics Platform"/>
            <person name="Cuomo C."/>
            <person name="de Hoog S."/>
            <person name="Gorbushina A."/>
            <person name="Walker B."/>
            <person name="Young S.K."/>
            <person name="Zeng Q."/>
            <person name="Gargeya S."/>
            <person name="Fitzgerald M."/>
            <person name="Haas B."/>
            <person name="Abouelleil A."/>
            <person name="Allen A.W."/>
            <person name="Alvarado L."/>
            <person name="Arachchi H.M."/>
            <person name="Berlin A.M."/>
            <person name="Chapman S.B."/>
            <person name="Gainer-Dewar J."/>
            <person name="Goldberg J."/>
            <person name="Griggs A."/>
            <person name="Gujja S."/>
            <person name="Hansen M."/>
            <person name="Howarth C."/>
            <person name="Imamovic A."/>
            <person name="Ireland A."/>
            <person name="Larimer J."/>
            <person name="McCowan C."/>
            <person name="Murphy C."/>
            <person name="Pearson M."/>
            <person name="Poon T.W."/>
            <person name="Priest M."/>
            <person name="Roberts A."/>
            <person name="Saif S."/>
            <person name="Shea T."/>
            <person name="Sisk P."/>
            <person name="Sykes S."/>
            <person name="Wortman J."/>
            <person name="Nusbaum C."/>
            <person name="Birren B."/>
        </authorList>
    </citation>
    <scope>NUCLEOTIDE SEQUENCE [LARGE SCALE GENOMIC DNA]</scope>
    <source>
        <strain evidence="4 5">CBS 101466</strain>
    </source>
</reference>
<proteinExistence type="inferred from homology"/>
<keyword evidence="5" id="KW-1185">Reference proteome</keyword>
<dbReference type="HOGENOM" id="CLU_1077768_0_0_1"/>
<evidence type="ECO:0000259" key="3">
    <source>
        <dbReference type="Pfam" id="PF00656"/>
    </source>
</evidence>
<dbReference type="Gene3D" id="3.40.50.12660">
    <property type="match status" value="1"/>
</dbReference>
<dbReference type="AlphaFoldDB" id="W2S2G1"/>
<dbReference type="STRING" id="1220924.W2S2G1"/>
<dbReference type="GO" id="GO:0004197">
    <property type="term" value="F:cysteine-type endopeptidase activity"/>
    <property type="evidence" value="ECO:0007669"/>
    <property type="project" value="InterPro"/>
</dbReference>
<comment type="similarity">
    <text evidence="1">Belongs to the peptidase C14B family.</text>
</comment>
<accession>W2S2G1</accession>
<dbReference type="InterPro" id="IPR011600">
    <property type="entry name" value="Pept_C14_caspase"/>
</dbReference>
<evidence type="ECO:0000313" key="4">
    <source>
        <dbReference type="EMBL" id="ETN42876.1"/>
    </source>
</evidence>
<gene>
    <name evidence="4" type="ORF">HMPREF1541_02034</name>
</gene>
<dbReference type="PANTHER" id="PTHR48104">
    <property type="entry name" value="METACASPASE-4"/>
    <property type="match status" value="1"/>
</dbReference>
<feature type="compositionally biased region" description="Basic residues" evidence="2">
    <location>
        <begin position="191"/>
        <end position="201"/>
    </location>
</feature>
<dbReference type="OrthoDB" id="3223806at2759"/>
<dbReference type="InParanoid" id="W2S2G1"/>
<dbReference type="GeneID" id="19969373"/>
<sequence>MTFPPYQPFDQGDVYPSNQMPYLPFTLPQQSYQPPFQQISAFSSQQHSTYPQQYFVEQHSPTYTTPAYTPGPHIMQHLSPAPSHSAYSPSTPPNLTLPSVGRAVVIGINYFNQKGEMRGRVDEARNLSRYLQQVKRYRKEDIILLTDDQNGPFGQPTKKNVLGALFWLAKNAQQGEKLVIYYSGHGSVSINKKKAKGKKPSRSSPATADEEMETIYPVDFRSFKEGMIKPSELQEILKPANDKGAKLTIILDAHTGMK</sequence>
<dbReference type="InterPro" id="IPR050452">
    <property type="entry name" value="Metacaspase"/>
</dbReference>
<dbReference type="Proteomes" id="UP000030752">
    <property type="component" value="Unassembled WGS sequence"/>
</dbReference>
<dbReference type="VEuPathDB" id="FungiDB:HMPREF1541_02034"/>
<dbReference type="Pfam" id="PF00656">
    <property type="entry name" value="Peptidase_C14"/>
    <property type="match status" value="1"/>
</dbReference>
<feature type="region of interest" description="Disordered" evidence="2">
    <location>
        <begin position="191"/>
        <end position="210"/>
    </location>
</feature>
<dbReference type="EMBL" id="KB822718">
    <property type="protein sequence ID" value="ETN42876.1"/>
    <property type="molecule type" value="Genomic_DNA"/>
</dbReference>
<dbReference type="eggNOG" id="KOG1546">
    <property type="taxonomic scope" value="Eukaryota"/>
</dbReference>
<protein>
    <recommendedName>
        <fullName evidence="3">Peptidase C14 caspase domain-containing protein</fullName>
    </recommendedName>
</protein>
<dbReference type="GO" id="GO:0005737">
    <property type="term" value="C:cytoplasm"/>
    <property type="evidence" value="ECO:0007669"/>
    <property type="project" value="TreeGrafter"/>
</dbReference>
<name>W2S2G1_CYPE1</name>
<evidence type="ECO:0000256" key="2">
    <source>
        <dbReference type="SAM" id="MobiDB-lite"/>
    </source>
</evidence>
<organism evidence="4 5">
    <name type="scientific">Cyphellophora europaea (strain CBS 101466)</name>
    <name type="common">Phialophora europaea</name>
    <dbReference type="NCBI Taxonomy" id="1220924"/>
    <lineage>
        <taxon>Eukaryota</taxon>
        <taxon>Fungi</taxon>
        <taxon>Dikarya</taxon>
        <taxon>Ascomycota</taxon>
        <taxon>Pezizomycotina</taxon>
        <taxon>Eurotiomycetes</taxon>
        <taxon>Chaetothyriomycetidae</taxon>
        <taxon>Chaetothyriales</taxon>
        <taxon>Cyphellophoraceae</taxon>
        <taxon>Cyphellophora</taxon>
    </lineage>
</organism>
<evidence type="ECO:0000256" key="1">
    <source>
        <dbReference type="ARBA" id="ARBA00009005"/>
    </source>
</evidence>
<dbReference type="RefSeq" id="XP_008714612.1">
    <property type="nucleotide sequence ID" value="XM_008716390.1"/>
</dbReference>
<dbReference type="PANTHER" id="PTHR48104:SF30">
    <property type="entry name" value="METACASPASE-1"/>
    <property type="match status" value="1"/>
</dbReference>
<feature type="domain" description="Peptidase C14 caspase" evidence="3">
    <location>
        <begin position="101"/>
        <end position="253"/>
    </location>
</feature>
<dbReference type="GO" id="GO:0006508">
    <property type="term" value="P:proteolysis"/>
    <property type="evidence" value="ECO:0007669"/>
    <property type="project" value="InterPro"/>
</dbReference>